<accession>A0A923SQE0</accession>
<protein>
    <submittedName>
        <fullName evidence="1">Uncharacterized protein</fullName>
    </submittedName>
</protein>
<evidence type="ECO:0000313" key="1">
    <source>
        <dbReference type="EMBL" id="MBC5995065.1"/>
    </source>
</evidence>
<proteinExistence type="predicted"/>
<dbReference type="Proteomes" id="UP000603640">
    <property type="component" value="Unassembled WGS sequence"/>
</dbReference>
<name>A0A923SQE0_9BACT</name>
<sequence length="117" mass="13881">MSNKDIVLKELYYQFRRADNAYQSYLTERIYLYASSIRKANNRIYQLLEYNLGLFDDEQSLCALELMAHYDVWMAQFDQLVQEINPSISATFVFERFPGSLSFPKEAKEAFMNAYKK</sequence>
<dbReference type="AlphaFoldDB" id="A0A923SQE0"/>
<evidence type="ECO:0000313" key="2">
    <source>
        <dbReference type="Proteomes" id="UP000603640"/>
    </source>
</evidence>
<comment type="caution">
    <text evidence="1">The sequence shown here is derived from an EMBL/GenBank/DDBJ whole genome shotgun (WGS) entry which is preliminary data.</text>
</comment>
<gene>
    <name evidence="1" type="ORF">H8S84_19620</name>
</gene>
<reference evidence="1" key="1">
    <citation type="submission" date="2020-08" db="EMBL/GenBank/DDBJ databases">
        <title>Pontibacter sp. SD6 16S ribosomal RNA gene Genome sequencing and assembly.</title>
        <authorList>
            <person name="Kang M."/>
        </authorList>
    </citation>
    <scope>NUCLEOTIDE SEQUENCE</scope>
    <source>
        <strain evidence="1">SD6</strain>
    </source>
</reference>
<dbReference type="RefSeq" id="WP_187069102.1">
    <property type="nucleotide sequence ID" value="NZ_JACRVF010000008.1"/>
</dbReference>
<keyword evidence="2" id="KW-1185">Reference proteome</keyword>
<dbReference type="EMBL" id="JACRVF010000008">
    <property type="protein sequence ID" value="MBC5995065.1"/>
    <property type="molecule type" value="Genomic_DNA"/>
</dbReference>
<organism evidence="1 2">
    <name type="scientific">Pontibacter cellulosilyticus</name>
    <dbReference type="NCBI Taxonomy" id="1720253"/>
    <lineage>
        <taxon>Bacteria</taxon>
        <taxon>Pseudomonadati</taxon>
        <taxon>Bacteroidota</taxon>
        <taxon>Cytophagia</taxon>
        <taxon>Cytophagales</taxon>
        <taxon>Hymenobacteraceae</taxon>
        <taxon>Pontibacter</taxon>
    </lineage>
</organism>